<feature type="transmembrane region" description="Helical" evidence="8">
    <location>
        <begin position="359"/>
        <end position="378"/>
    </location>
</feature>
<keyword evidence="3" id="KW-0808">Transferase</keyword>
<comment type="similarity">
    <text evidence="7">Belongs to the glycosyltransferase 87 family.</text>
</comment>
<feature type="transmembrane region" description="Helical" evidence="8">
    <location>
        <begin position="225"/>
        <end position="254"/>
    </location>
</feature>
<keyword evidence="6 8" id="KW-0472">Membrane</keyword>
<feature type="transmembrane region" description="Helical" evidence="8">
    <location>
        <begin position="390"/>
        <end position="413"/>
    </location>
</feature>
<gene>
    <name evidence="9" type="ORF">HTY61_15300</name>
</gene>
<evidence type="ECO:0000256" key="2">
    <source>
        <dbReference type="ARBA" id="ARBA00022475"/>
    </source>
</evidence>
<evidence type="ECO:0000256" key="1">
    <source>
        <dbReference type="ARBA" id="ARBA00004651"/>
    </source>
</evidence>
<evidence type="ECO:0000256" key="8">
    <source>
        <dbReference type="SAM" id="Phobius"/>
    </source>
</evidence>
<dbReference type="RefSeq" id="WP_175277614.1">
    <property type="nucleotide sequence ID" value="NZ_CP054836.1"/>
</dbReference>
<keyword evidence="4 8" id="KW-0812">Transmembrane</keyword>
<keyword evidence="2" id="KW-1003">Cell membrane</keyword>
<evidence type="ECO:0000256" key="7">
    <source>
        <dbReference type="ARBA" id="ARBA00024033"/>
    </source>
</evidence>
<evidence type="ECO:0000256" key="6">
    <source>
        <dbReference type="ARBA" id="ARBA00023136"/>
    </source>
</evidence>
<proteinExistence type="inferred from homology"/>
<dbReference type="KEGG" id="orm:HTY61_15300"/>
<organism evidence="9 10">
    <name type="scientific">Oricola thermophila</name>
    <dbReference type="NCBI Taxonomy" id="2742145"/>
    <lineage>
        <taxon>Bacteria</taxon>
        <taxon>Pseudomonadati</taxon>
        <taxon>Pseudomonadota</taxon>
        <taxon>Alphaproteobacteria</taxon>
        <taxon>Hyphomicrobiales</taxon>
        <taxon>Ahrensiaceae</taxon>
        <taxon>Oricola</taxon>
    </lineage>
</organism>
<comment type="subcellular location">
    <subcellularLocation>
        <location evidence="1">Cell membrane</location>
        <topology evidence="1">Multi-pass membrane protein</topology>
    </subcellularLocation>
</comment>
<feature type="transmembrane region" description="Helical" evidence="8">
    <location>
        <begin position="124"/>
        <end position="144"/>
    </location>
</feature>
<evidence type="ECO:0000256" key="4">
    <source>
        <dbReference type="ARBA" id="ARBA00022692"/>
    </source>
</evidence>
<name>A0A6N1VGV7_9HYPH</name>
<evidence type="ECO:0000256" key="5">
    <source>
        <dbReference type="ARBA" id="ARBA00022989"/>
    </source>
</evidence>
<accession>A0A6N1VGV7</accession>
<dbReference type="GO" id="GO:0005886">
    <property type="term" value="C:plasma membrane"/>
    <property type="evidence" value="ECO:0007669"/>
    <property type="project" value="UniProtKB-SubCell"/>
</dbReference>
<keyword evidence="10" id="KW-1185">Reference proteome</keyword>
<evidence type="ECO:0000313" key="9">
    <source>
        <dbReference type="EMBL" id="QKV19723.1"/>
    </source>
</evidence>
<feature type="transmembrane region" description="Helical" evidence="8">
    <location>
        <begin position="156"/>
        <end position="187"/>
    </location>
</feature>
<dbReference type="Proteomes" id="UP000509367">
    <property type="component" value="Chromosome"/>
</dbReference>
<feature type="transmembrane region" description="Helical" evidence="8">
    <location>
        <begin position="296"/>
        <end position="313"/>
    </location>
</feature>
<dbReference type="EMBL" id="CP054836">
    <property type="protein sequence ID" value="QKV19723.1"/>
    <property type="molecule type" value="Genomic_DNA"/>
</dbReference>
<keyword evidence="5 8" id="KW-1133">Transmembrane helix</keyword>
<dbReference type="InterPro" id="IPR018584">
    <property type="entry name" value="GT87"/>
</dbReference>
<reference evidence="9 10" key="1">
    <citation type="submission" date="2020-06" db="EMBL/GenBank/DDBJ databases">
        <title>Oricola thermophila sp. nov. isolated from a tidal sediments.</title>
        <authorList>
            <person name="Kwon K.K."/>
            <person name="Yang S.-H."/>
            <person name="Park M.-J."/>
        </authorList>
    </citation>
    <scope>NUCLEOTIDE SEQUENCE [LARGE SCALE GENOMIC DNA]</scope>
    <source>
        <strain evidence="9 10">MEBiC13590</strain>
    </source>
</reference>
<dbReference type="AlphaFoldDB" id="A0A6N1VGV7"/>
<sequence length="418" mass="45682">MQDNAAVHRAVTRRTVVFAIVCLLLLLSGSLGVWGASFGDTAFSLIRLAETDTLVNKDFVNYWFAAKLAVSGEHGLLFRPDAYFEGLQEQFGRDMELRNWSYPPHALLFLWPLAFLPYPLAYVAFQVLGFAVFVWGLVRFLAVSPPGGGLPDLPQVAILLLPYVTTQIAVGQNGFWFAGIILAALALRDTRPWIAGLLVALLSVKPQLAVLVPVLFLVERRWTAIFAAATGIFVLLALSAAIFGIEPFILFATVTLADQTSVMTEWVGIFLRMMPTPFAFLRLLDVPAALAVRVNLVYSALMLVSAVICIARADTDFRRSLVFLAGSALVSPYFFFYDMGALIAAAALLALVHRAIAGTGSFAVCLVATLVCFLPWIMPVRATVPFLSELLLALPFIVLFAFFWLTVSCRVALAPSRP</sequence>
<evidence type="ECO:0000313" key="10">
    <source>
        <dbReference type="Proteomes" id="UP000509367"/>
    </source>
</evidence>
<feature type="transmembrane region" description="Helical" evidence="8">
    <location>
        <begin position="333"/>
        <end position="352"/>
    </location>
</feature>
<dbReference type="GO" id="GO:0016758">
    <property type="term" value="F:hexosyltransferase activity"/>
    <property type="evidence" value="ECO:0007669"/>
    <property type="project" value="InterPro"/>
</dbReference>
<dbReference type="Pfam" id="PF09594">
    <property type="entry name" value="GT87"/>
    <property type="match status" value="1"/>
</dbReference>
<evidence type="ECO:0000256" key="3">
    <source>
        <dbReference type="ARBA" id="ARBA00022679"/>
    </source>
</evidence>
<protein>
    <submittedName>
        <fullName evidence="9">DUF2029 domain-containing protein</fullName>
    </submittedName>
</protein>
<feature type="transmembrane region" description="Helical" evidence="8">
    <location>
        <begin position="193"/>
        <end position="218"/>
    </location>
</feature>